<keyword evidence="4" id="KW-1133">Transmembrane helix</keyword>
<feature type="transmembrane region" description="Helical" evidence="4">
    <location>
        <begin position="98"/>
        <end position="123"/>
    </location>
</feature>
<feature type="transmembrane region" description="Helical" evidence="4">
    <location>
        <begin position="227"/>
        <end position="250"/>
    </location>
</feature>
<dbReference type="PANTHER" id="PTHR11360:SF287">
    <property type="entry name" value="MFS MONOCARBOXYLATE TRANSPORTER"/>
    <property type="match status" value="1"/>
</dbReference>
<dbReference type="Gene3D" id="1.20.1250.20">
    <property type="entry name" value="MFS general substrate transporter like domains"/>
    <property type="match status" value="2"/>
</dbReference>
<dbReference type="PANTHER" id="PTHR11360">
    <property type="entry name" value="MONOCARBOXYLATE TRANSPORTER"/>
    <property type="match status" value="1"/>
</dbReference>
<feature type="transmembrane region" description="Helical" evidence="4">
    <location>
        <begin position="470"/>
        <end position="496"/>
    </location>
</feature>
<feature type="transmembrane region" description="Helical" evidence="4">
    <location>
        <begin position="135"/>
        <end position="157"/>
    </location>
</feature>
<feature type="transmembrane region" description="Helical" evidence="4">
    <location>
        <begin position="307"/>
        <end position="331"/>
    </location>
</feature>
<feature type="transmembrane region" description="Helical" evidence="4">
    <location>
        <begin position="256"/>
        <end position="278"/>
    </location>
</feature>
<feature type="transmembrane region" description="Helical" evidence="4">
    <location>
        <begin position="343"/>
        <end position="364"/>
    </location>
</feature>
<organism evidence="5 6">
    <name type="scientific">Rhodotorula diobovata</name>
    <dbReference type="NCBI Taxonomy" id="5288"/>
    <lineage>
        <taxon>Eukaryota</taxon>
        <taxon>Fungi</taxon>
        <taxon>Dikarya</taxon>
        <taxon>Basidiomycota</taxon>
        <taxon>Pucciniomycotina</taxon>
        <taxon>Microbotryomycetes</taxon>
        <taxon>Sporidiobolales</taxon>
        <taxon>Sporidiobolaceae</taxon>
        <taxon>Rhodotorula</taxon>
    </lineage>
</organism>
<dbReference type="OrthoDB" id="2213137at2759"/>
<evidence type="ECO:0000313" key="6">
    <source>
        <dbReference type="Proteomes" id="UP000311382"/>
    </source>
</evidence>
<evidence type="ECO:0000256" key="2">
    <source>
        <dbReference type="ARBA" id="ARBA00006727"/>
    </source>
</evidence>
<reference evidence="5 6" key="1">
    <citation type="submission" date="2019-03" db="EMBL/GenBank/DDBJ databases">
        <title>Rhodosporidium diobovatum UCD-FST 08-225 genome sequencing, assembly, and annotation.</title>
        <authorList>
            <person name="Fakankun I.U."/>
            <person name="Fristensky B."/>
            <person name="Levin D.B."/>
        </authorList>
    </citation>
    <scope>NUCLEOTIDE SEQUENCE [LARGE SCALE GENOMIC DNA]</scope>
    <source>
        <strain evidence="5 6">UCD-FST 08-225</strain>
    </source>
</reference>
<dbReference type="GO" id="GO:0022857">
    <property type="term" value="F:transmembrane transporter activity"/>
    <property type="evidence" value="ECO:0007669"/>
    <property type="project" value="InterPro"/>
</dbReference>
<feature type="transmembrane region" description="Helical" evidence="4">
    <location>
        <begin position="194"/>
        <end position="215"/>
    </location>
</feature>
<feature type="transmembrane region" description="Helical" evidence="4">
    <location>
        <begin position="169"/>
        <end position="188"/>
    </location>
</feature>
<name>A0A5C5G9J7_9BASI</name>
<dbReference type="SUPFAM" id="SSF103473">
    <property type="entry name" value="MFS general substrate transporter"/>
    <property type="match status" value="1"/>
</dbReference>
<dbReference type="Proteomes" id="UP000311382">
    <property type="component" value="Unassembled WGS sequence"/>
</dbReference>
<accession>A0A5C5G9J7</accession>
<dbReference type="InterPro" id="IPR011701">
    <property type="entry name" value="MFS"/>
</dbReference>
<dbReference type="GO" id="GO:0016020">
    <property type="term" value="C:membrane"/>
    <property type="evidence" value="ECO:0007669"/>
    <property type="project" value="UniProtKB-SubCell"/>
</dbReference>
<dbReference type="InterPro" id="IPR050327">
    <property type="entry name" value="Proton-linked_MCT"/>
</dbReference>
<keyword evidence="4" id="KW-0472">Membrane</keyword>
<evidence type="ECO:0000256" key="4">
    <source>
        <dbReference type="SAM" id="Phobius"/>
    </source>
</evidence>
<feature type="region of interest" description="Disordered" evidence="3">
    <location>
        <begin position="1"/>
        <end position="77"/>
    </location>
</feature>
<proteinExistence type="inferred from homology"/>
<dbReference type="EMBL" id="SOZI01000002">
    <property type="protein sequence ID" value="TNY24591.1"/>
    <property type="molecule type" value="Genomic_DNA"/>
</dbReference>
<protein>
    <submittedName>
        <fullName evidence="5">MFS monocarboxylate transporter</fullName>
    </submittedName>
</protein>
<comment type="caution">
    <text evidence="5">The sequence shown here is derived from an EMBL/GenBank/DDBJ whole genome shotgun (WGS) entry which is preliminary data.</text>
</comment>
<evidence type="ECO:0000313" key="5">
    <source>
        <dbReference type="EMBL" id="TNY24591.1"/>
    </source>
</evidence>
<gene>
    <name evidence="5" type="ORF">DMC30DRAFT_345577</name>
</gene>
<dbReference type="Pfam" id="PF07690">
    <property type="entry name" value="MFS_1"/>
    <property type="match status" value="1"/>
</dbReference>
<dbReference type="InterPro" id="IPR036259">
    <property type="entry name" value="MFS_trans_sf"/>
</dbReference>
<feature type="compositionally biased region" description="Polar residues" evidence="3">
    <location>
        <begin position="19"/>
        <end position="47"/>
    </location>
</feature>
<dbReference type="AlphaFoldDB" id="A0A5C5G9J7"/>
<comment type="similarity">
    <text evidence="2">Belongs to the major facilitator superfamily. Monocarboxylate porter (TC 2.A.1.13) family.</text>
</comment>
<evidence type="ECO:0000256" key="3">
    <source>
        <dbReference type="SAM" id="MobiDB-lite"/>
    </source>
</evidence>
<sequence length="508" mass="53777">MPPQPTDIELTALPRATTRPDSTLSRSSSTDKLSRVSTFANLPDLTSTPPPELALDTGLTRPSSPSSEEVGHRLRRLSGNEREGAGLELPPVDGGKGAWGFVVAGFILEFWGFSYSYASILVWLSSHEPWSNSSLAALTSIGTLLLAVMFICPVFVITIFRRYPDWVRTMLWTSALVNCLSMLVASWASEVWHLVLLIGVLGGLSGAILYAPVLLWLNSWFHDRRGLASGIVFAGTGLGGCVLPFLLSALLEHGGFATLCRAWAGITAGVYALALAFLKPRVPLVRPRGDRAPWLSIHDFGFVRDPVVLAMTVTTFLSSMAYLPVSLYLPIYTSSLSSSSSTANLVVALFNLSSMVGSTLTGYASDVSLPVTLSVMGAAGAVLSLTAWGLAQSLGAVFAFAVLFAAFSQVCSAWGAAARDAAGANPHLSTMIFCLFGIFRGVASIVGPFVSTGLYDEALASDEHASYGRFGFRSIIIFVGALSALAALGGPGVAWARGRKARRKAAEA</sequence>
<keyword evidence="4" id="KW-0812">Transmembrane</keyword>
<keyword evidence="6" id="KW-1185">Reference proteome</keyword>
<feature type="transmembrane region" description="Helical" evidence="4">
    <location>
        <begin position="428"/>
        <end position="450"/>
    </location>
</feature>
<comment type="subcellular location">
    <subcellularLocation>
        <location evidence="1">Membrane</location>
        <topology evidence="1">Multi-pass membrane protein</topology>
    </subcellularLocation>
</comment>
<evidence type="ECO:0000256" key="1">
    <source>
        <dbReference type="ARBA" id="ARBA00004141"/>
    </source>
</evidence>